<dbReference type="EMBL" id="JACIIZ010000013">
    <property type="protein sequence ID" value="MBB6253641.1"/>
    <property type="molecule type" value="Genomic_DNA"/>
</dbReference>
<organism evidence="1 2">
    <name type="scientific">Nitrospirillum iridis</name>
    <dbReference type="NCBI Taxonomy" id="765888"/>
    <lineage>
        <taxon>Bacteria</taxon>
        <taxon>Pseudomonadati</taxon>
        <taxon>Pseudomonadota</taxon>
        <taxon>Alphaproteobacteria</taxon>
        <taxon>Rhodospirillales</taxon>
        <taxon>Azospirillaceae</taxon>
        <taxon>Nitrospirillum</taxon>
    </lineage>
</organism>
<comment type="caution">
    <text evidence="1">The sequence shown here is derived from an EMBL/GenBank/DDBJ whole genome shotgun (WGS) entry which is preliminary data.</text>
</comment>
<gene>
    <name evidence="1" type="ORF">FHS74_004217</name>
</gene>
<dbReference type="SUPFAM" id="SSF53335">
    <property type="entry name" value="S-adenosyl-L-methionine-dependent methyltransferases"/>
    <property type="match status" value="1"/>
</dbReference>
<reference evidence="1 2" key="1">
    <citation type="submission" date="2020-08" db="EMBL/GenBank/DDBJ databases">
        <title>Genomic Encyclopedia of Type Strains, Phase IV (KMG-IV): sequencing the most valuable type-strain genomes for metagenomic binning, comparative biology and taxonomic classification.</title>
        <authorList>
            <person name="Goeker M."/>
        </authorList>
    </citation>
    <scope>NUCLEOTIDE SEQUENCE [LARGE SCALE GENOMIC DNA]</scope>
    <source>
        <strain evidence="1 2">DSM 22198</strain>
    </source>
</reference>
<evidence type="ECO:0000313" key="2">
    <source>
        <dbReference type="Proteomes" id="UP000539175"/>
    </source>
</evidence>
<dbReference type="Proteomes" id="UP000539175">
    <property type="component" value="Unassembled WGS sequence"/>
</dbReference>
<dbReference type="InterPro" id="IPR029063">
    <property type="entry name" value="SAM-dependent_MTases_sf"/>
</dbReference>
<evidence type="ECO:0008006" key="3">
    <source>
        <dbReference type="Google" id="ProtNLM"/>
    </source>
</evidence>
<protein>
    <recommendedName>
        <fullName evidence="3">Class I SAM-dependent methyltransferase</fullName>
    </recommendedName>
</protein>
<accession>A0A7X0B3A2</accession>
<dbReference type="AlphaFoldDB" id="A0A7X0B3A2"/>
<keyword evidence="2" id="KW-1185">Reference proteome</keyword>
<proteinExistence type="predicted"/>
<evidence type="ECO:0000313" key="1">
    <source>
        <dbReference type="EMBL" id="MBB6253641.1"/>
    </source>
</evidence>
<sequence>MGKLHHFDLRSLLDSHHCRVYIETGTGAGDNLLHAASLGFERLFSSEVSPEIADRARQRLADVPQAQILTATSEDVLKTVLPLIPAEVPVLYWLDAHFSGGEPQPGGNADPADLNMRIPLAREMRLIRDLRSRSRDVILVDDLRIYEDGPFAGGPMPDHAQTLAFYDRNVDFAFRLFRHTHTIARDYGDEGYLVLKPR</sequence>
<name>A0A7X0B3A2_9PROT</name>
<dbReference type="RefSeq" id="WP_184804597.1">
    <property type="nucleotide sequence ID" value="NZ_JACIIZ010000013.1"/>
</dbReference>